<comment type="caution">
    <text evidence="2">The sequence shown here is derived from an EMBL/GenBank/DDBJ whole genome shotgun (WGS) entry which is preliminary data.</text>
</comment>
<keyword evidence="2" id="KW-0808">Transferase</keyword>
<keyword evidence="2" id="KW-0489">Methyltransferase</keyword>
<dbReference type="CDD" id="cd02440">
    <property type="entry name" value="AdoMet_MTases"/>
    <property type="match status" value="1"/>
</dbReference>
<dbReference type="PANTHER" id="PTHR45036:SF1">
    <property type="entry name" value="METHYLTRANSFERASE LIKE 7A"/>
    <property type="match status" value="1"/>
</dbReference>
<dbReference type="PANTHER" id="PTHR45036">
    <property type="entry name" value="METHYLTRANSFERASE LIKE 7B"/>
    <property type="match status" value="1"/>
</dbReference>
<dbReference type="EMBL" id="BAABGN010000001">
    <property type="protein sequence ID" value="GAA4415243.1"/>
    <property type="molecule type" value="Genomic_DNA"/>
</dbReference>
<sequence length="187" mass="19606">MTAPTAAGPTGRAALLAPLRGTVLEVGPGPTSNLQQLDPGVHWIGLEPDTTAFPLLTRLADRLGRPVTLLDGVAEAIPMPDGSVDAVVGTYVLCSVDDVECSLAEIRRVLRPGGTYVYVEHVVAERGTWTRFGQRVWGTATMAECRPDRDTGTAIDAAGFADVQRATAYVTGFLGARIPVIAGHATA</sequence>
<keyword evidence="3" id="KW-1185">Reference proteome</keyword>
<evidence type="ECO:0000313" key="3">
    <source>
        <dbReference type="Proteomes" id="UP001500622"/>
    </source>
</evidence>
<dbReference type="InterPro" id="IPR052356">
    <property type="entry name" value="Thiol_S-MT"/>
</dbReference>
<dbReference type="InterPro" id="IPR029063">
    <property type="entry name" value="SAM-dependent_MTases_sf"/>
</dbReference>
<dbReference type="InterPro" id="IPR013216">
    <property type="entry name" value="Methyltransf_11"/>
</dbReference>
<dbReference type="Proteomes" id="UP001500622">
    <property type="component" value="Unassembled WGS sequence"/>
</dbReference>
<dbReference type="Gene3D" id="3.40.50.150">
    <property type="entry name" value="Vaccinia Virus protein VP39"/>
    <property type="match status" value="1"/>
</dbReference>
<evidence type="ECO:0000313" key="2">
    <source>
        <dbReference type="EMBL" id="GAA4415243.1"/>
    </source>
</evidence>
<dbReference type="SUPFAM" id="SSF53335">
    <property type="entry name" value="S-adenosyl-L-methionine-dependent methyltransferases"/>
    <property type="match status" value="1"/>
</dbReference>
<dbReference type="GO" id="GO:0008168">
    <property type="term" value="F:methyltransferase activity"/>
    <property type="evidence" value="ECO:0007669"/>
    <property type="project" value="UniProtKB-KW"/>
</dbReference>
<dbReference type="Pfam" id="PF08241">
    <property type="entry name" value="Methyltransf_11"/>
    <property type="match status" value="1"/>
</dbReference>
<dbReference type="GO" id="GO:0032259">
    <property type="term" value="P:methylation"/>
    <property type="evidence" value="ECO:0007669"/>
    <property type="project" value="UniProtKB-KW"/>
</dbReference>
<protein>
    <submittedName>
        <fullName evidence="2">Class I SAM-dependent methyltransferase</fullName>
    </submittedName>
</protein>
<organism evidence="2 3">
    <name type="scientific">Georgenia halophila</name>
    <dbReference type="NCBI Taxonomy" id="620889"/>
    <lineage>
        <taxon>Bacteria</taxon>
        <taxon>Bacillati</taxon>
        <taxon>Actinomycetota</taxon>
        <taxon>Actinomycetes</taxon>
        <taxon>Micrococcales</taxon>
        <taxon>Bogoriellaceae</taxon>
        <taxon>Georgenia</taxon>
    </lineage>
</organism>
<feature type="domain" description="Methyltransferase type 11" evidence="1">
    <location>
        <begin position="24"/>
        <end position="117"/>
    </location>
</feature>
<gene>
    <name evidence="2" type="ORF">GCM10023169_01380</name>
</gene>
<accession>A0ABP8KTY3</accession>
<evidence type="ECO:0000259" key="1">
    <source>
        <dbReference type="Pfam" id="PF08241"/>
    </source>
</evidence>
<dbReference type="RefSeq" id="WP_345214565.1">
    <property type="nucleotide sequence ID" value="NZ_BAABGN010000001.1"/>
</dbReference>
<name>A0ABP8KTY3_9MICO</name>
<reference evidence="3" key="1">
    <citation type="journal article" date="2019" name="Int. J. Syst. Evol. Microbiol.">
        <title>The Global Catalogue of Microorganisms (GCM) 10K type strain sequencing project: providing services to taxonomists for standard genome sequencing and annotation.</title>
        <authorList>
            <consortium name="The Broad Institute Genomics Platform"/>
            <consortium name="The Broad Institute Genome Sequencing Center for Infectious Disease"/>
            <person name="Wu L."/>
            <person name="Ma J."/>
        </authorList>
    </citation>
    <scope>NUCLEOTIDE SEQUENCE [LARGE SCALE GENOMIC DNA]</scope>
    <source>
        <strain evidence="3">JCM 17810</strain>
    </source>
</reference>
<proteinExistence type="predicted"/>